<dbReference type="Gene3D" id="2.60.40.10">
    <property type="entry name" value="Immunoglobulins"/>
    <property type="match status" value="4"/>
</dbReference>
<sequence length="577" mass="60684">MHLIVLFIVLYHCFGTPGVEGASCTTSSTCQTTDYTLSSCSSNTCGCLNSSFVAIRSGCGLQLDKPLITTGIYSNQVILGQPFTLSCYTDGASTYEWKRGSTVLTSTANTHSETAASSSNVGSFTCQGKGVDSVFVSPVSDSLTLTLLGTGATTTSAIQPILVLDVTTPVLSGATVTLSCTNIPIGYTPADVKYKVNNVAIPGTGTHTTVTIDSTNAGKDAICELTTPSSVVTYTSPTSAAVKLPTLVTNIQSVSVTTSSGQTVTEVISYTSVPLTCSISPSAASVTYVWKKDGSVIDLATSPTYTATVSANYTCTAQISGQSVVPSSNQVKVTTSSSSLKSSSDIPVKGGRVILTCGDIRTDGTTYSWTKDSNGIVRQFDRRLQIDNVDTADNGIYACEAVGNQFYMISNSKTLTMQTTISKPFISSFGSFPCGDRFGEKGDYWLLCVTSSETIGMTYEWTVKGVVSTTVTNKYYSLPSITSLNNGDYTCKAKFGSVTSDSSATKTITVTKPGLLCYHDNVCIAAKTGYTGKCDTNDRCTCSDGYWQEGEICTNGVLAVMSSTFTMAAILLLTKLI</sequence>
<keyword evidence="1 3" id="KW-0732">Signal</keyword>
<dbReference type="InterPro" id="IPR003599">
    <property type="entry name" value="Ig_sub"/>
</dbReference>
<dbReference type="SMART" id="SM00408">
    <property type="entry name" value="IGc2"/>
    <property type="match status" value="1"/>
</dbReference>
<evidence type="ECO:0000313" key="5">
    <source>
        <dbReference type="Proteomes" id="UP001165740"/>
    </source>
</evidence>
<gene>
    <name evidence="6" type="primary">LOC106076463</name>
</gene>
<dbReference type="SUPFAM" id="SSF48726">
    <property type="entry name" value="Immunoglobulin"/>
    <property type="match status" value="4"/>
</dbReference>
<dbReference type="GO" id="GO:0007166">
    <property type="term" value="P:cell surface receptor signaling pathway"/>
    <property type="evidence" value="ECO:0007669"/>
    <property type="project" value="TreeGrafter"/>
</dbReference>
<dbReference type="AlphaFoldDB" id="A0A9W3BPA7"/>
<dbReference type="GO" id="GO:0009897">
    <property type="term" value="C:external side of plasma membrane"/>
    <property type="evidence" value="ECO:0007669"/>
    <property type="project" value="TreeGrafter"/>
</dbReference>
<dbReference type="GO" id="GO:0006955">
    <property type="term" value="P:immune response"/>
    <property type="evidence" value="ECO:0007669"/>
    <property type="project" value="TreeGrafter"/>
</dbReference>
<reference evidence="6" key="1">
    <citation type="submission" date="2025-08" db="UniProtKB">
        <authorList>
            <consortium name="RefSeq"/>
        </authorList>
    </citation>
    <scope>IDENTIFICATION</scope>
</reference>
<proteinExistence type="predicted"/>
<dbReference type="PROSITE" id="PS50835">
    <property type="entry name" value="IG_LIKE"/>
    <property type="match status" value="2"/>
</dbReference>
<evidence type="ECO:0000256" key="1">
    <source>
        <dbReference type="ARBA" id="ARBA00022729"/>
    </source>
</evidence>
<evidence type="ECO:0000313" key="6">
    <source>
        <dbReference type="RefSeq" id="XP_055901290.1"/>
    </source>
</evidence>
<feature type="signal peptide" evidence="3">
    <location>
        <begin position="1"/>
        <end position="21"/>
    </location>
</feature>
<dbReference type="GO" id="GO:0004888">
    <property type="term" value="F:transmembrane signaling receptor activity"/>
    <property type="evidence" value="ECO:0007669"/>
    <property type="project" value="TreeGrafter"/>
</dbReference>
<dbReference type="InterPro" id="IPR003598">
    <property type="entry name" value="Ig_sub2"/>
</dbReference>
<dbReference type="RefSeq" id="XP_055901290.1">
    <property type="nucleotide sequence ID" value="XM_056045315.1"/>
</dbReference>
<evidence type="ECO:0000256" key="3">
    <source>
        <dbReference type="SAM" id="SignalP"/>
    </source>
</evidence>
<feature type="chain" id="PRO_5040724097" evidence="3">
    <location>
        <begin position="22"/>
        <end position="577"/>
    </location>
</feature>
<dbReference type="InterPro" id="IPR007110">
    <property type="entry name" value="Ig-like_dom"/>
</dbReference>
<protein>
    <submittedName>
        <fullName evidence="6">Carcinoembryonic antigen-related cell adhesion molecule 5-like isoform X2</fullName>
    </submittedName>
</protein>
<dbReference type="InterPro" id="IPR036179">
    <property type="entry name" value="Ig-like_dom_sf"/>
</dbReference>
<evidence type="ECO:0000256" key="2">
    <source>
        <dbReference type="ARBA" id="ARBA00023157"/>
    </source>
</evidence>
<dbReference type="PANTHER" id="PTHR11481:SF60">
    <property type="entry name" value="IG-LIKE DOMAIN-CONTAINING PROTEIN"/>
    <property type="match status" value="1"/>
</dbReference>
<dbReference type="InterPro" id="IPR013783">
    <property type="entry name" value="Ig-like_fold"/>
</dbReference>
<name>A0A9W3BPA7_BIOGL</name>
<keyword evidence="5" id="KW-1185">Reference proteome</keyword>
<dbReference type="Proteomes" id="UP001165740">
    <property type="component" value="Chromosome 10"/>
</dbReference>
<dbReference type="SMART" id="SM00409">
    <property type="entry name" value="IG"/>
    <property type="match status" value="2"/>
</dbReference>
<accession>A0A9W3BPA7</accession>
<organism evidence="5 6">
    <name type="scientific">Biomphalaria glabrata</name>
    <name type="common">Bloodfluke planorb</name>
    <name type="synonym">Freshwater snail</name>
    <dbReference type="NCBI Taxonomy" id="6526"/>
    <lineage>
        <taxon>Eukaryota</taxon>
        <taxon>Metazoa</taxon>
        <taxon>Spiralia</taxon>
        <taxon>Lophotrochozoa</taxon>
        <taxon>Mollusca</taxon>
        <taxon>Gastropoda</taxon>
        <taxon>Heterobranchia</taxon>
        <taxon>Euthyneura</taxon>
        <taxon>Panpulmonata</taxon>
        <taxon>Hygrophila</taxon>
        <taxon>Lymnaeoidea</taxon>
        <taxon>Planorbidae</taxon>
        <taxon>Biomphalaria</taxon>
    </lineage>
</organism>
<evidence type="ECO:0000259" key="4">
    <source>
        <dbReference type="PROSITE" id="PS50835"/>
    </source>
</evidence>
<feature type="domain" description="Ig-like" evidence="4">
    <location>
        <begin position="424"/>
        <end position="509"/>
    </location>
</feature>
<dbReference type="GeneID" id="106076463"/>
<dbReference type="PANTHER" id="PTHR11481">
    <property type="entry name" value="IMMUNOGLOBULIN FC RECEPTOR"/>
    <property type="match status" value="1"/>
</dbReference>
<keyword evidence="2" id="KW-1015">Disulfide bond</keyword>
<feature type="domain" description="Ig-like" evidence="4">
    <location>
        <begin position="245"/>
        <end position="416"/>
    </location>
</feature>
<dbReference type="InterPro" id="IPR050488">
    <property type="entry name" value="Ig_Fc_receptor"/>
</dbReference>